<gene>
    <name evidence="4" type="ORF">Sradi_5829700</name>
</gene>
<dbReference type="EMBL" id="JACGWJ010000027">
    <property type="protein sequence ID" value="KAL0308874.1"/>
    <property type="molecule type" value="Genomic_DNA"/>
</dbReference>
<keyword evidence="1" id="KW-0507">mRNA processing</keyword>
<evidence type="ECO:0000259" key="3">
    <source>
        <dbReference type="PROSITE" id="PS51391"/>
    </source>
</evidence>
<organism evidence="4">
    <name type="scientific">Sesamum radiatum</name>
    <name type="common">Black benniseed</name>
    <dbReference type="NCBI Taxonomy" id="300843"/>
    <lineage>
        <taxon>Eukaryota</taxon>
        <taxon>Viridiplantae</taxon>
        <taxon>Streptophyta</taxon>
        <taxon>Embryophyta</taxon>
        <taxon>Tracheophyta</taxon>
        <taxon>Spermatophyta</taxon>
        <taxon>Magnoliopsida</taxon>
        <taxon>eudicotyledons</taxon>
        <taxon>Gunneridae</taxon>
        <taxon>Pentapetalae</taxon>
        <taxon>asterids</taxon>
        <taxon>lamiids</taxon>
        <taxon>Lamiales</taxon>
        <taxon>Pedaliaceae</taxon>
        <taxon>Sesamum</taxon>
    </lineage>
</organism>
<accession>A0AAW2KRF4</accession>
<dbReference type="InterPro" id="IPR008942">
    <property type="entry name" value="ENTH_VHS"/>
</dbReference>
<sequence length="346" mass="39281">MLHHKKADQIIATWDRHPEVVQRVPLLFLANDILPGSKSEVNRFITRFWKILPSALKEVVENGKADERKAVFRLIRIWEREKVFGSLSQSFKNILLGEGSPPPLDLRRKCSGSVTITKRDEQSISKLSIGGSAEKIVLAFESMLHKHVNEDQEMCECKSAVHHVKKLEKDVDKALKKAKDSLRNTVTKRLKEEEENLEKSIDKLRSFEANRVVLVFQLQDAFREQESELQNLRKQIQVAEAQAVETAKIIQCLGDKEDRLVVKLKLTFANAKQANKSVSEMAAEVTDKLLASSSSQEIMTTVLAKFVAERTKNTDLMTSSLYNNSMSKSENLLMLAHSYPSWSSPH</sequence>
<evidence type="ECO:0000313" key="4">
    <source>
        <dbReference type="EMBL" id="KAL0308874.1"/>
    </source>
</evidence>
<dbReference type="PROSITE" id="PS51391">
    <property type="entry name" value="CID"/>
    <property type="match status" value="1"/>
</dbReference>
<dbReference type="SMART" id="SM00582">
    <property type="entry name" value="RPR"/>
    <property type="match status" value="1"/>
</dbReference>
<dbReference type="Gene3D" id="1.25.40.90">
    <property type="match status" value="1"/>
</dbReference>
<dbReference type="GO" id="GO:0000993">
    <property type="term" value="F:RNA polymerase II complex binding"/>
    <property type="evidence" value="ECO:0007669"/>
    <property type="project" value="TreeGrafter"/>
</dbReference>
<reference evidence="4" key="2">
    <citation type="journal article" date="2024" name="Plant">
        <title>Genomic evolution and insights into agronomic trait innovations of Sesamum species.</title>
        <authorList>
            <person name="Miao H."/>
            <person name="Wang L."/>
            <person name="Qu L."/>
            <person name="Liu H."/>
            <person name="Sun Y."/>
            <person name="Le M."/>
            <person name="Wang Q."/>
            <person name="Wei S."/>
            <person name="Zheng Y."/>
            <person name="Lin W."/>
            <person name="Duan Y."/>
            <person name="Cao H."/>
            <person name="Xiong S."/>
            <person name="Wang X."/>
            <person name="Wei L."/>
            <person name="Li C."/>
            <person name="Ma Q."/>
            <person name="Ju M."/>
            <person name="Zhao R."/>
            <person name="Li G."/>
            <person name="Mu C."/>
            <person name="Tian Q."/>
            <person name="Mei H."/>
            <person name="Zhang T."/>
            <person name="Gao T."/>
            <person name="Zhang H."/>
        </authorList>
    </citation>
    <scope>NUCLEOTIDE SEQUENCE</scope>
    <source>
        <strain evidence="4">G02</strain>
    </source>
</reference>
<dbReference type="SUPFAM" id="SSF48464">
    <property type="entry name" value="ENTH/VHS domain"/>
    <property type="match status" value="1"/>
</dbReference>
<dbReference type="Pfam" id="PF04818">
    <property type="entry name" value="CID"/>
    <property type="match status" value="1"/>
</dbReference>
<reference evidence="4" key="1">
    <citation type="submission" date="2020-06" db="EMBL/GenBank/DDBJ databases">
        <authorList>
            <person name="Li T."/>
            <person name="Hu X."/>
            <person name="Zhang T."/>
            <person name="Song X."/>
            <person name="Zhang H."/>
            <person name="Dai N."/>
            <person name="Sheng W."/>
            <person name="Hou X."/>
            <person name="Wei L."/>
        </authorList>
    </citation>
    <scope>NUCLEOTIDE SEQUENCE</scope>
    <source>
        <strain evidence="4">G02</strain>
        <tissue evidence="4">Leaf</tissue>
    </source>
</reference>
<protein>
    <recommendedName>
        <fullName evidence="3">CID domain-containing protein</fullName>
    </recommendedName>
</protein>
<dbReference type="PANTHER" id="PTHR12460:SF27">
    <property type="entry name" value="ENTH_VHS FAMILY PROTEIN"/>
    <property type="match status" value="1"/>
</dbReference>
<dbReference type="AlphaFoldDB" id="A0AAW2KRF4"/>
<evidence type="ECO:0000256" key="1">
    <source>
        <dbReference type="ARBA" id="ARBA00022664"/>
    </source>
</evidence>
<name>A0AAW2KRF4_SESRA</name>
<dbReference type="GO" id="GO:0005634">
    <property type="term" value="C:nucleus"/>
    <property type="evidence" value="ECO:0007669"/>
    <property type="project" value="UniProtKB-ARBA"/>
</dbReference>
<dbReference type="InterPro" id="IPR006569">
    <property type="entry name" value="CID_dom"/>
</dbReference>
<dbReference type="PANTHER" id="PTHR12460">
    <property type="entry name" value="CYCLIN-DEPENDENT KINASE INHIBITOR-RELATED PROTEIN"/>
    <property type="match status" value="1"/>
</dbReference>
<keyword evidence="2" id="KW-0175">Coiled coil</keyword>
<feature type="domain" description="CID" evidence="3">
    <location>
        <begin position="1"/>
        <end position="103"/>
    </location>
</feature>
<feature type="coiled-coil region" evidence="2">
    <location>
        <begin position="164"/>
        <end position="249"/>
    </location>
</feature>
<proteinExistence type="predicted"/>
<comment type="caution">
    <text evidence="4">The sequence shown here is derived from an EMBL/GenBank/DDBJ whole genome shotgun (WGS) entry which is preliminary data.</text>
</comment>
<evidence type="ECO:0000256" key="2">
    <source>
        <dbReference type="SAM" id="Coils"/>
    </source>
</evidence>
<dbReference type="GO" id="GO:0031124">
    <property type="term" value="P:mRNA 3'-end processing"/>
    <property type="evidence" value="ECO:0007669"/>
    <property type="project" value="TreeGrafter"/>
</dbReference>